<evidence type="ECO:0000313" key="10">
    <source>
        <dbReference type="Proteomes" id="UP000597762"/>
    </source>
</evidence>
<dbReference type="GO" id="GO:0005765">
    <property type="term" value="C:lysosomal membrane"/>
    <property type="evidence" value="ECO:0007669"/>
    <property type="project" value="UniProtKB-SubCell"/>
</dbReference>
<protein>
    <recommendedName>
        <fullName evidence="2">acylglycerol lipase</fullName>
        <ecNumber evidence="2">3.1.1.23</ecNumber>
    </recommendedName>
</protein>
<comment type="catalytic activity">
    <reaction evidence="6">
        <text>1-dodecanoylglycerol + H2O = dodecanoate + glycerol + H(+)</text>
        <dbReference type="Rhea" id="RHEA:44316"/>
        <dbReference type="ChEBI" id="CHEBI:15377"/>
        <dbReference type="ChEBI" id="CHEBI:15378"/>
        <dbReference type="ChEBI" id="CHEBI:17754"/>
        <dbReference type="ChEBI" id="CHEBI:18262"/>
        <dbReference type="ChEBI" id="CHEBI:75539"/>
    </reaction>
</comment>
<comment type="function">
    <text evidence="7">Lipase that preferentially hydrolysis medium-chain saturated monoacylglycerols including 2-arachidonoylglycerol. Through 2-arachidonoylglycerol degradation may regulate endocannabinoid signaling pathways. Also has a lysophosphatidyl lipase activity with a preference for lysophosphatidylglycerol among other lysophospholipids. Also able to degrade bis(monoacylglycero)phosphate (BMP) and constitutes the major enzyme for BMP catabolism. BMP, also known as lysobisphosphatidic acid, is enriched in late endosomes and lysosomes and plays a key role in the formation of intraluminal vesicles and in lipid sorting.</text>
</comment>
<name>A0A812DR86_ACAPH</name>
<dbReference type="PRINTS" id="PR00111">
    <property type="entry name" value="ABHYDROLASE"/>
</dbReference>
<dbReference type="InterPro" id="IPR029058">
    <property type="entry name" value="AB_hydrolase_fold"/>
</dbReference>
<evidence type="ECO:0000256" key="5">
    <source>
        <dbReference type="ARBA" id="ARBA00046308"/>
    </source>
</evidence>
<dbReference type="GO" id="GO:0046464">
    <property type="term" value="P:acylglycerol catabolic process"/>
    <property type="evidence" value="ECO:0007669"/>
    <property type="project" value="TreeGrafter"/>
</dbReference>
<evidence type="ECO:0000256" key="2">
    <source>
        <dbReference type="ARBA" id="ARBA00013254"/>
    </source>
</evidence>
<dbReference type="Gene3D" id="3.40.50.1820">
    <property type="entry name" value="alpha/beta hydrolase"/>
    <property type="match status" value="1"/>
</dbReference>
<dbReference type="EMBL" id="CAHIKZ030004310">
    <property type="protein sequence ID" value="CAE1309495.1"/>
    <property type="molecule type" value="Genomic_DNA"/>
</dbReference>
<dbReference type="SUPFAM" id="SSF53474">
    <property type="entry name" value="alpha/beta-Hydrolases"/>
    <property type="match status" value="1"/>
</dbReference>
<evidence type="ECO:0000256" key="7">
    <source>
        <dbReference type="ARBA" id="ARBA00049568"/>
    </source>
</evidence>
<comment type="catalytic activity">
    <reaction evidence="1">
        <text>Hydrolyzes glycerol monoesters of long-chain fatty acids.</text>
        <dbReference type="EC" id="3.1.1.23"/>
    </reaction>
</comment>
<comment type="caution">
    <text evidence="9">The sequence shown here is derived from an EMBL/GenBank/DDBJ whole genome shotgun (WGS) entry which is preliminary data.</text>
</comment>
<feature type="domain" description="AB hydrolase-1" evidence="8">
    <location>
        <begin position="44"/>
        <end position="163"/>
    </location>
</feature>
<dbReference type="PANTHER" id="PTHR43798">
    <property type="entry name" value="MONOACYLGLYCEROL LIPASE"/>
    <property type="match status" value="1"/>
</dbReference>
<evidence type="ECO:0000256" key="4">
    <source>
        <dbReference type="ARBA" id="ARBA00037874"/>
    </source>
</evidence>
<dbReference type="EC" id="3.1.1.23" evidence="2"/>
<reference evidence="9" key="1">
    <citation type="submission" date="2021-01" db="EMBL/GenBank/DDBJ databases">
        <authorList>
            <person name="Li R."/>
            <person name="Bekaert M."/>
        </authorList>
    </citation>
    <scope>NUCLEOTIDE SEQUENCE</scope>
    <source>
        <strain evidence="9">Farmed</strain>
    </source>
</reference>
<dbReference type="InterPro" id="IPR050266">
    <property type="entry name" value="AB_hydrolase_sf"/>
</dbReference>
<dbReference type="Pfam" id="PF00561">
    <property type="entry name" value="Abhydrolase_1"/>
    <property type="match status" value="1"/>
</dbReference>
<dbReference type="GO" id="GO:0047372">
    <property type="term" value="F:monoacylglycerol lipase activity"/>
    <property type="evidence" value="ECO:0007669"/>
    <property type="project" value="UniProtKB-EC"/>
</dbReference>
<evidence type="ECO:0000256" key="3">
    <source>
        <dbReference type="ARBA" id="ARBA00037797"/>
    </source>
</evidence>
<dbReference type="OrthoDB" id="428974at2759"/>
<dbReference type="AlphaFoldDB" id="A0A812DR86"/>
<dbReference type="PANTHER" id="PTHR43798:SF5">
    <property type="entry name" value="MONOACYLGLYCEROL LIPASE ABHD6"/>
    <property type="match status" value="1"/>
</dbReference>
<proteinExistence type="predicted"/>
<organism evidence="9 10">
    <name type="scientific">Acanthosepion pharaonis</name>
    <name type="common">Pharaoh cuttlefish</name>
    <name type="synonym">Sepia pharaonis</name>
    <dbReference type="NCBI Taxonomy" id="158019"/>
    <lineage>
        <taxon>Eukaryota</taxon>
        <taxon>Metazoa</taxon>
        <taxon>Spiralia</taxon>
        <taxon>Lophotrochozoa</taxon>
        <taxon>Mollusca</taxon>
        <taxon>Cephalopoda</taxon>
        <taxon>Coleoidea</taxon>
        <taxon>Decapodiformes</taxon>
        <taxon>Sepiida</taxon>
        <taxon>Sepiina</taxon>
        <taxon>Sepiidae</taxon>
        <taxon>Acanthosepion</taxon>
    </lineage>
</organism>
<sequence length="177" mass="20040">MKSNLFLAGRFVKSNSFPSNLSKEQKRMLFKMGVRSVSALKNIVLFFFHGVGGSSDIWQTQINYFSSLGFEIVAPDLIGHGMSEVPLKKRAYHFREILADVIAIFDRYCKKKNLVIGHSYGCAFTTVLARERARRVWRLIMISGGGPIPLAPEIGIFAFPLWFVSCVRPCLDQVFEK</sequence>
<dbReference type="Proteomes" id="UP000597762">
    <property type="component" value="Unassembled WGS sequence"/>
</dbReference>
<accession>A0A812DR86</accession>
<dbReference type="GO" id="GO:0031966">
    <property type="term" value="C:mitochondrial membrane"/>
    <property type="evidence" value="ECO:0007669"/>
    <property type="project" value="UniProtKB-SubCell"/>
</dbReference>
<dbReference type="GO" id="GO:0031902">
    <property type="term" value="C:late endosome membrane"/>
    <property type="evidence" value="ECO:0007669"/>
    <property type="project" value="UniProtKB-SubCell"/>
</dbReference>
<evidence type="ECO:0000259" key="8">
    <source>
        <dbReference type="Pfam" id="PF00561"/>
    </source>
</evidence>
<dbReference type="InterPro" id="IPR000073">
    <property type="entry name" value="AB_hydrolase_1"/>
</dbReference>
<gene>
    <name evidence="9" type="ORF">SPHA_61185</name>
</gene>
<evidence type="ECO:0000256" key="6">
    <source>
        <dbReference type="ARBA" id="ARBA00047662"/>
    </source>
</evidence>
<evidence type="ECO:0000313" key="9">
    <source>
        <dbReference type="EMBL" id="CAE1309495.1"/>
    </source>
</evidence>
<keyword evidence="10" id="KW-1185">Reference proteome</keyword>
<evidence type="ECO:0000256" key="1">
    <source>
        <dbReference type="ARBA" id="ARBA00001613"/>
    </source>
</evidence>
<comment type="subcellular location">
    <subcellularLocation>
        <location evidence="3">Late endosome membrane</location>
        <topology evidence="3">Single-pass type II membrane protein</topology>
    </subcellularLocation>
    <subcellularLocation>
        <location evidence="4">Lysosome membrane</location>
        <topology evidence="4">Single-pass type II membrane protein</topology>
    </subcellularLocation>
    <subcellularLocation>
        <location evidence="5">Mitochondrion membrane</location>
        <topology evidence="5">Single-pass type II membrane protein</topology>
    </subcellularLocation>
</comment>